<keyword evidence="3" id="KW-0804">Transcription</keyword>
<gene>
    <name evidence="5" type="ORF">LX70_02550</name>
</gene>
<dbReference type="PANTHER" id="PTHR43130:SF3">
    <property type="entry name" value="HTH-TYPE TRANSCRIPTIONAL REGULATOR RV1931C"/>
    <property type="match status" value="1"/>
</dbReference>
<evidence type="ECO:0000256" key="1">
    <source>
        <dbReference type="ARBA" id="ARBA00023015"/>
    </source>
</evidence>
<dbReference type="SMART" id="SM00342">
    <property type="entry name" value="HTH_ARAC"/>
    <property type="match status" value="1"/>
</dbReference>
<dbReference type="CDD" id="cd03136">
    <property type="entry name" value="GATase1_AraC_ArgR_like"/>
    <property type="match status" value="1"/>
</dbReference>
<evidence type="ECO:0000256" key="3">
    <source>
        <dbReference type="ARBA" id="ARBA00023163"/>
    </source>
</evidence>
<reference evidence="5 6" key="1">
    <citation type="submission" date="2018-02" db="EMBL/GenBank/DDBJ databases">
        <title>Genomic Encyclopedia of Archaeal and Bacterial Type Strains, Phase II (KMG-II): from individual species to whole genera.</title>
        <authorList>
            <person name="Goeker M."/>
        </authorList>
    </citation>
    <scope>NUCLEOTIDE SEQUENCE [LARGE SCALE GENOMIC DNA]</scope>
    <source>
        <strain evidence="5 6">DSM 18921</strain>
    </source>
</reference>
<dbReference type="InterPro" id="IPR052158">
    <property type="entry name" value="INH-QAR"/>
</dbReference>
<dbReference type="InterPro" id="IPR018062">
    <property type="entry name" value="HTH_AraC-typ_CS"/>
</dbReference>
<organism evidence="5 6">
    <name type="scientific">Albidovulum denitrificans</name>
    <dbReference type="NCBI Taxonomy" id="404881"/>
    <lineage>
        <taxon>Bacteria</taxon>
        <taxon>Pseudomonadati</taxon>
        <taxon>Pseudomonadota</taxon>
        <taxon>Alphaproteobacteria</taxon>
        <taxon>Rhodobacterales</taxon>
        <taxon>Paracoccaceae</taxon>
        <taxon>Albidovulum</taxon>
    </lineage>
</organism>
<keyword evidence="6" id="KW-1185">Reference proteome</keyword>
<evidence type="ECO:0000256" key="2">
    <source>
        <dbReference type="ARBA" id="ARBA00023125"/>
    </source>
</evidence>
<dbReference type="PANTHER" id="PTHR43130">
    <property type="entry name" value="ARAC-FAMILY TRANSCRIPTIONAL REGULATOR"/>
    <property type="match status" value="1"/>
</dbReference>
<dbReference type="SUPFAM" id="SSF52317">
    <property type="entry name" value="Class I glutamine amidotransferase-like"/>
    <property type="match status" value="1"/>
</dbReference>
<name>A0A2S8S678_9RHOB</name>
<keyword evidence="1" id="KW-0805">Transcription regulation</keyword>
<evidence type="ECO:0000259" key="4">
    <source>
        <dbReference type="PROSITE" id="PS01124"/>
    </source>
</evidence>
<keyword evidence="2" id="KW-0238">DNA-binding</keyword>
<sequence length="356" mass="38748">MTDKTPPTTDSDDAIMDLSRALIPLGSAFFPVGEVVKTQSYAFLLLKDFTLLAFSAAIEPFRIANQLSQKPLYRWSVVSEDGRPVRSSSGVEIAADAALSSTGKDTVIFACSGNLSGGNPAKSTLAFLHRHNRTGGALGGICTGAVALAQAGLLDGRTFTLHWECHPGFAERFEHLPPSKRRFEIDGRIMTCGGGAASADMAISIIRKDHGDAFAAIVADMCLLRDDAGANLAQRTSIGSVLHTRNPGLIEIVRLMTDNIETPLTMEELAERVGYTMRHIERQFQRCLGVTPTRFYQNLRLDHARSLITDTDLTLFEIAAACGFNTKSHFSKVFTRRFGSPPSRVHHRRRGKGGEA</sequence>
<dbReference type="EMBL" id="PVEP01000005">
    <property type="protein sequence ID" value="PQV56284.1"/>
    <property type="molecule type" value="Genomic_DNA"/>
</dbReference>
<dbReference type="InterPro" id="IPR029062">
    <property type="entry name" value="Class_I_gatase-like"/>
</dbReference>
<dbReference type="InterPro" id="IPR018060">
    <property type="entry name" value="HTH_AraC"/>
</dbReference>
<protein>
    <submittedName>
        <fullName evidence="5">AraC family transcriptional regulator with amidase-like domain</fullName>
    </submittedName>
</protein>
<dbReference type="Pfam" id="PF12833">
    <property type="entry name" value="HTH_18"/>
    <property type="match status" value="1"/>
</dbReference>
<evidence type="ECO:0000313" key="5">
    <source>
        <dbReference type="EMBL" id="PQV56284.1"/>
    </source>
</evidence>
<dbReference type="GO" id="GO:0003700">
    <property type="term" value="F:DNA-binding transcription factor activity"/>
    <property type="evidence" value="ECO:0007669"/>
    <property type="project" value="InterPro"/>
</dbReference>
<dbReference type="InterPro" id="IPR009057">
    <property type="entry name" value="Homeodomain-like_sf"/>
</dbReference>
<dbReference type="Proteomes" id="UP000238338">
    <property type="component" value="Unassembled WGS sequence"/>
</dbReference>
<dbReference type="RefSeq" id="WP_245885072.1">
    <property type="nucleotide sequence ID" value="NZ_PVEP01000005.1"/>
</dbReference>
<dbReference type="GO" id="GO:0043565">
    <property type="term" value="F:sequence-specific DNA binding"/>
    <property type="evidence" value="ECO:0007669"/>
    <property type="project" value="InterPro"/>
</dbReference>
<dbReference type="InterPro" id="IPR002818">
    <property type="entry name" value="DJ-1/PfpI"/>
</dbReference>
<dbReference type="SUPFAM" id="SSF46689">
    <property type="entry name" value="Homeodomain-like"/>
    <property type="match status" value="2"/>
</dbReference>
<dbReference type="AlphaFoldDB" id="A0A2S8S678"/>
<dbReference type="PROSITE" id="PS01124">
    <property type="entry name" value="HTH_ARAC_FAMILY_2"/>
    <property type="match status" value="1"/>
</dbReference>
<comment type="caution">
    <text evidence="5">The sequence shown here is derived from an EMBL/GenBank/DDBJ whole genome shotgun (WGS) entry which is preliminary data.</text>
</comment>
<accession>A0A2S8S678</accession>
<proteinExistence type="predicted"/>
<dbReference type="PROSITE" id="PS00041">
    <property type="entry name" value="HTH_ARAC_FAMILY_1"/>
    <property type="match status" value="1"/>
</dbReference>
<dbReference type="Gene3D" id="1.10.10.60">
    <property type="entry name" value="Homeodomain-like"/>
    <property type="match status" value="2"/>
</dbReference>
<feature type="domain" description="HTH araC/xylS-type" evidence="4">
    <location>
        <begin position="250"/>
        <end position="348"/>
    </location>
</feature>
<dbReference type="Pfam" id="PF01965">
    <property type="entry name" value="DJ-1_PfpI"/>
    <property type="match status" value="1"/>
</dbReference>
<dbReference type="Gene3D" id="3.40.50.880">
    <property type="match status" value="1"/>
</dbReference>
<evidence type="ECO:0000313" key="6">
    <source>
        <dbReference type="Proteomes" id="UP000238338"/>
    </source>
</evidence>